<evidence type="ECO:0000313" key="2">
    <source>
        <dbReference type="Proteomes" id="UP000252519"/>
    </source>
</evidence>
<keyword evidence="2" id="KW-1185">Reference proteome</keyword>
<sequence>MALLSREGVMDLQAAHEYDEDFYNASAPPASKQVTHEYNDYSYNGSTDSYEVEPDEVEKKVYAKPHWSTANSMDVILESEREYNKENWETMYDDFDELFDAFAKRQGSHFNKRNLQRDEGFYQYDVPKAKYGVHGADCMEFIKFLLDLRPQKFHLRYAHVRCGRMTFSLCLAFSCPNYGFNNTTLLYYHKW</sequence>
<reference evidence="1 2" key="1">
    <citation type="submission" date="2014-10" db="EMBL/GenBank/DDBJ databases">
        <title>Draft genome of the hookworm Ancylostoma caninum.</title>
        <authorList>
            <person name="Mitreva M."/>
        </authorList>
    </citation>
    <scope>NUCLEOTIDE SEQUENCE [LARGE SCALE GENOMIC DNA]</scope>
    <source>
        <strain evidence="1 2">Baltimore</strain>
    </source>
</reference>
<dbReference type="OrthoDB" id="5899331at2759"/>
<proteinExistence type="predicted"/>
<comment type="caution">
    <text evidence="1">The sequence shown here is derived from an EMBL/GenBank/DDBJ whole genome shotgun (WGS) entry which is preliminary data.</text>
</comment>
<dbReference type="EMBL" id="JOJR01006189">
    <property type="protein sequence ID" value="RCN26758.1"/>
    <property type="molecule type" value="Genomic_DNA"/>
</dbReference>
<evidence type="ECO:0000313" key="1">
    <source>
        <dbReference type="EMBL" id="RCN26758.1"/>
    </source>
</evidence>
<dbReference type="AlphaFoldDB" id="A0A368F565"/>
<dbReference type="Pfam" id="PF17619">
    <property type="entry name" value="SCVP"/>
    <property type="match status" value="1"/>
</dbReference>
<accession>A0A368F565</accession>
<gene>
    <name evidence="1" type="ORF">ANCCAN_27515</name>
</gene>
<name>A0A368F565_ANCCA</name>
<protein>
    <submittedName>
        <fullName evidence="1">Uncharacterized protein</fullName>
    </submittedName>
</protein>
<organism evidence="1 2">
    <name type="scientific">Ancylostoma caninum</name>
    <name type="common">Dog hookworm</name>
    <dbReference type="NCBI Taxonomy" id="29170"/>
    <lineage>
        <taxon>Eukaryota</taxon>
        <taxon>Metazoa</taxon>
        <taxon>Ecdysozoa</taxon>
        <taxon>Nematoda</taxon>
        <taxon>Chromadorea</taxon>
        <taxon>Rhabditida</taxon>
        <taxon>Rhabditina</taxon>
        <taxon>Rhabditomorpha</taxon>
        <taxon>Strongyloidea</taxon>
        <taxon>Ancylostomatidae</taxon>
        <taxon>Ancylostomatinae</taxon>
        <taxon>Ancylostoma</taxon>
    </lineage>
</organism>
<dbReference type="InterPro" id="IPR035126">
    <property type="entry name" value="SCVP"/>
</dbReference>
<dbReference type="Proteomes" id="UP000252519">
    <property type="component" value="Unassembled WGS sequence"/>
</dbReference>